<reference evidence="5 6" key="1">
    <citation type="journal article" date="2011" name="Genome Res.">
        <title>Phylogeny-wide analysis of social amoeba genomes highlights ancient origins for complex intercellular communication.</title>
        <authorList>
            <person name="Heidel A.J."/>
            <person name="Lawal H.M."/>
            <person name="Felder M."/>
            <person name="Schilde C."/>
            <person name="Helps N.R."/>
            <person name="Tunggal B."/>
            <person name="Rivero F."/>
            <person name="John U."/>
            <person name="Schleicher M."/>
            <person name="Eichinger L."/>
            <person name="Platzer M."/>
            <person name="Noegel A.A."/>
            <person name="Schaap P."/>
            <person name="Gloeckner G."/>
        </authorList>
    </citation>
    <scope>NUCLEOTIDE SEQUENCE [LARGE SCALE GENOMIC DNA]</scope>
    <source>
        <strain evidence="6">ATCC 26659 / Pp 5 / PN500</strain>
    </source>
</reference>
<evidence type="ECO:0000256" key="2">
    <source>
        <dbReference type="ARBA" id="ARBA00023043"/>
    </source>
</evidence>
<feature type="repeat" description="ANK" evidence="3">
    <location>
        <begin position="176"/>
        <end position="208"/>
    </location>
</feature>
<evidence type="ECO:0000256" key="3">
    <source>
        <dbReference type="PROSITE-ProRule" id="PRU00023"/>
    </source>
</evidence>
<dbReference type="PANTHER" id="PTHR24161:SF124">
    <property type="entry name" value="TRANSIENT RECEPTOR POTENTIAL CHANNEL PYREXIA"/>
    <property type="match status" value="1"/>
</dbReference>
<feature type="transmembrane region" description="Helical" evidence="4">
    <location>
        <begin position="271"/>
        <end position="296"/>
    </location>
</feature>
<dbReference type="AlphaFoldDB" id="D3B1P2"/>
<keyword evidence="1" id="KW-0677">Repeat</keyword>
<gene>
    <name evidence="5" type="primary">psmD10</name>
    <name evidence="5" type="ORF">PPL_02216</name>
</gene>
<dbReference type="PRINTS" id="PR01415">
    <property type="entry name" value="ANKYRIN"/>
</dbReference>
<dbReference type="Gene3D" id="1.25.40.20">
    <property type="entry name" value="Ankyrin repeat-containing domain"/>
    <property type="match status" value="1"/>
</dbReference>
<dbReference type="InParanoid" id="D3B1P2"/>
<dbReference type="SMART" id="SM00248">
    <property type="entry name" value="ANK"/>
    <property type="match status" value="5"/>
</dbReference>
<evidence type="ECO:0000256" key="1">
    <source>
        <dbReference type="ARBA" id="ARBA00022737"/>
    </source>
</evidence>
<dbReference type="OMA" id="WAVAYNR"/>
<organism evidence="5 6">
    <name type="scientific">Heterostelium pallidum (strain ATCC 26659 / Pp 5 / PN500)</name>
    <name type="common">Cellular slime mold</name>
    <name type="synonym">Polysphondylium pallidum</name>
    <dbReference type="NCBI Taxonomy" id="670386"/>
    <lineage>
        <taxon>Eukaryota</taxon>
        <taxon>Amoebozoa</taxon>
        <taxon>Evosea</taxon>
        <taxon>Eumycetozoa</taxon>
        <taxon>Dictyostelia</taxon>
        <taxon>Acytosteliales</taxon>
        <taxon>Acytosteliaceae</taxon>
        <taxon>Heterostelium</taxon>
    </lineage>
</organism>
<dbReference type="PROSITE" id="PS50088">
    <property type="entry name" value="ANK_REPEAT"/>
    <property type="match status" value="3"/>
</dbReference>
<keyword evidence="2 3" id="KW-0040">ANK repeat</keyword>
<dbReference type="Pfam" id="PF12796">
    <property type="entry name" value="Ank_2"/>
    <property type="match status" value="2"/>
</dbReference>
<evidence type="ECO:0000313" key="6">
    <source>
        <dbReference type="Proteomes" id="UP000001396"/>
    </source>
</evidence>
<dbReference type="GeneID" id="31357741"/>
<evidence type="ECO:0000256" key="4">
    <source>
        <dbReference type="SAM" id="Phobius"/>
    </source>
</evidence>
<protein>
    <submittedName>
        <fullName evidence="5">Ankyrin repeat-containing protein</fullName>
    </submittedName>
</protein>
<sequence>MSNPFFSKTKKDDLFQAAKDGNLDQLKKFIEQDGMKPSDVDEDERTLLHWAASNGRIVIVQYLINECKQSVNTSDDGGWTPLLSAVSCGHAHMAKLLLENGADANCQNDSKRTPLHYASSKGKSDIVDLLLQHGAKSRKDDTGSAPIHRAAAIGNTAIIERLVSSEKNDINSTNVEGDTAAHIACMYGFDEVVHLLLSLGADFTMENNEQKKPYQLAGNSIKYIIDEIVVFISTWSQTFEFINNVWLTHILIFHSSCSASAAVVVDCVVGFSFYFVCLFLIWLSLVCSAVVIYCVCNTNTAAASDTAQQQSITIINPTTTTTSVPSSLY</sequence>
<dbReference type="PROSITE" id="PS50297">
    <property type="entry name" value="ANK_REP_REGION"/>
    <property type="match status" value="3"/>
</dbReference>
<keyword evidence="4" id="KW-0812">Transmembrane</keyword>
<dbReference type="InterPro" id="IPR002110">
    <property type="entry name" value="Ankyrin_rpt"/>
</dbReference>
<dbReference type="InterPro" id="IPR036770">
    <property type="entry name" value="Ankyrin_rpt-contain_sf"/>
</dbReference>
<dbReference type="Proteomes" id="UP000001396">
    <property type="component" value="Unassembled WGS sequence"/>
</dbReference>
<name>D3B1P2_HETP5</name>
<comment type="caution">
    <text evidence="5">The sequence shown here is derived from an EMBL/GenBank/DDBJ whole genome shotgun (WGS) entry which is preliminary data.</text>
</comment>
<dbReference type="RefSeq" id="XP_020437325.1">
    <property type="nucleotide sequence ID" value="XM_020573208.1"/>
</dbReference>
<dbReference type="Pfam" id="PF00023">
    <property type="entry name" value="Ank"/>
    <property type="match status" value="1"/>
</dbReference>
<dbReference type="PANTHER" id="PTHR24161">
    <property type="entry name" value="ANK_REP_REGION DOMAIN-CONTAINING PROTEIN-RELATED"/>
    <property type="match status" value="1"/>
</dbReference>
<feature type="repeat" description="ANK" evidence="3">
    <location>
        <begin position="110"/>
        <end position="142"/>
    </location>
</feature>
<dbReference type="STRING" id="670386.D3B1P2"/>
<dbReference type="SUPFAM" id="SSF48403">
    <property type="entry name" value="Ankyrin repeat"/>
    <property type="match status" value="1"/>
</dbReference>
<keyword evidence="4" id="KW-1133">Transmembrane helix</keyword>
<keyword evidence="4" id="KW-0472">Membrane</keyword>
<keyword evidence="6" id="KW-1185">Reference proteome</keyword>
<proteinExistence type="predicted"/>
<accession>D3B1P2</accession>
<evidence type="ECO:0000313" key="5">
    <source>
        <dbReference type="EMBL" id="EFA85216.1"/>
    </source>
</evidence>
<feature type="repeat" description="ANK" evidence="3">
    <location>
        <begin position="77"/>
        <end position="109"/>
    </location>
</feature>
<dbReference type="EMBL" id="ADBJ01000008">
    <property type="protein sequence ID" value="EFA85216.1"/>
    <property type="molecule type" value="Genomic_DNA"/>
</dbReference>